<reference evidence="2" key="5">
    <citation type="journal article" date="2021" name="G3 (Bethesda)">
        <title>Aegilops tauschii genome assembly Aet v5.0 features greater sequence contiguity and improved annotation.</title>
        <authorList>
            <person name="Wang L."/>
            <person name="Zhu T."/>
            <person name="Rodriguez J.C."/>
            <person name="Deal K.R."/>
            <person name="Dubcovsky J."/>
            <person name="McGuire P.E."/>
            <person name="Lux T."/>
            <person name="Spannagl M."/>
            <person name="Mayer K.F.X."/>
            <person name="Baldrich P."/>
            <person name="Meyers B.C."/>
            <person name="Huo N."/>
            <person name="Gu Y.Q."/>
            <person name="Zhou H."/>
            <person name="Devos K.M."/>
            <person name="Bennetzen J.L."/>
            <person name="Unver T."/>
            <person name="Budak H."/>
            <person name="Gulick P.J."/>
            <person name="Galiba G."/>
            <person name="Kalapos B."/>
            <person name="Nelson D.R."/>
            <person name="Li P."/>
            <person name="You F.M."/>
            <person name="Luo M.C."/>
            <person name="Dvorak J."/>
        </authorList>
    </citation>
    <scope>NUCLEOTIDE SEQUENCE [LARGE SCALE GENOMIC DNA]</scope>
    <source>
        <strain evidence="2">cv. AL8/78</strain>
    </source>
</reference>
<protein>
    <submittedName>
        <fullName evidence="2">Uncharacterized protein</fullName>
    </submittedName>
</protein>
<reference evidence="2" key="4">
    <citation type="submission" date="2019-03" db="UniProtKB">
        <authorList>
            <consortium name="EnsemblPlants"/>
        </authorList>
    </citation>
    <scope>IDENTIFICATION</scope>
</reference>
<keyword evidence="1" id="KW-0812">Transmembrane</keyword>
<name>A0A453JLV7_AEGTS</name>
<keyword evidence="3" id="KW-1185">Reference proteome</keyword>
<reference evidence="3" key="2">
    <citation type="journal article" date="2017" name="Nat. Plants">
        <title>The Aegilops tauschii genome reveals multiple impacts of transposons.</title>
        <authorList>
            <person name="Zhao G."/>
            <person name="Zou C."/>
            <person name="Li K."/>
            <person name="Wang K."/>
            <person name="Li T."/>
            <person name="Gao L."/>
            <person name="Zhang X."/>
            <person name="Wang H."/>
            <person name="Yang Z."/>
            <person name="Liu X."/>
            <person name="Jiang W."/>
            <person name="Mao L."/>
            <person name="Kong X."/>
            <person name="Jiao Y."/>
            <person name="Jia J."/>
        </authorList>
    </citation>
    <scope>NUCLEOTIDE SEQUENCE [LARGE SCALE GENOMIC DNA]</scope>
    <source>
        <strain evidence="3">cv. AL8/78</strain>
    </source>
</reference>
<sequence length="71" mass="7981">ATAVARLELEPVGRRLALPCSDFVHTRVANLMLEIGSKKNLILLLEMCTYSNFYLITVFISFCFLLPFGAQ</sequence>
<keyword evidence="1" id="KW-1133">Transmembrane helix</keyword>
<evidence type="ECO:0000313" key="3">
    <source>
        <dbReference type="Proteomes" id="UP000015105"/>
    </source>
</evidence>
<dbReference type="AlphaFoldDB" id="A0A453JLV7"/>
<keyword evidence="1" id="KW-0472">Membrane</keyword>
<accession>A0A453JLV7</accession>
<reference evidence="3" key="1">
    <citation type="journal article" date="2014" name="Science">
        <title>Ancient hybridizations among the ancestral genomes of bread wheat.</title>
        <authorList>
            <consortium name="International Wheat Genome Sequencing Consortium,"/>
            <person name="Marcussen T."/>
            <person name="Sandve S.R."/>
            <person name="Heier L."/>
            <person name="Spannagl M."/>
            <person name="Pfeifer M."/>
            <person name="Jakobsen K.S."/>
            <person name="Wulff B.B."/>
            <person name="Steuernagel B."/>
            <person name="Mayer K.F."/>
            <person name="Olsen O.A."/>
        </authorList>
    </citation>
    <scope>NUCLEOTIDE SEQUENCE [LARGE SCALE GENOMIC DNA]</scope>
    <source>
        <strain evidence="3">cv. AL8/78</strain>
    </source>
</reference>
<evidence type="ECO:0000313" key="2">
    <source>
        <dbReference type="EnsemblPlants" id="AET5Gv20114400.5"/>
    </source>
</evidence>
<dbReference type="EnsemblPlants" id="AET5Gv20114400.5">
    <property type="protein sequence ID" value="AET5Gv20114400.5"/>
    <property type="gene ID" value="AET5Gv20114400"/>
</dbReference>
<dbReference type="Proteomes" id="UP000015105">
    <property type="component" value="Chromosome 5D"/>
</dbReference>
<dbReference type="Gramene" id="AET5Gv20114400.5">
    <property type="protein sequence ID" value="AET5Gv20114400.5"/>
    <property type="gene ID" value="AET5Gv20114400"/>
</dbReference>
<proteinExistence type="predicted"/>
<reference evidence="2" key="3">
    <citation type="journal article" date="2017" name="Nature">
        <title>Genome sequence of the progenitor of the wheat D genome Aegilops tauschii.</title>
        <authorList>
            <person name="Luo M.C."/>
            <person name="Gu Y.Q."/>
            <person name="Puiu D."/>
            <person name="Wang H."/>
            <person name="Twardziok S.O."/>
            <person name="Deal K.R."/>
            <person name="Huo N."/>
            <person name="Zhu T."/>
            <person name="Wang L."/>
            <person name="Wang Y."/>
            <person name="McGuire P.E."/>
            <person name="Liu S."/>
            <person name="Long H."/>
            <person name="Ramasamy R.K."/>
            <person name="Rodriguez J.C."/>
            <person name="Van S.L."/>
            <person name="Yuan L."/>
            <person name="Wang Z."/>
            <person name="Xia Z."/>
            <person name="Xiao L."/>
            <person name="Anderson O.D."/>
            <person name="Ouyang S."/>
            <person name="Liang Y."/>
            <person name="Zimin A.V."/>
            <person name="Pertea G."/>
            <person name="Qi P."/>
            <person name="Bennetzen J.L."/>
            <person name="Dai X."/>
            <person name="Dawson M.W."/>
            <person name="Muller H.G."/>
            <person name="Kugler K."/>
            <person name="Rivarola-Duarte L."/>
            <person name="Spannagl M."/>
            <person name="Mayer K.F.X."/>
            <person name="Lu F.H."/>
            <person name="Bevan M.W."/>
            <person name="Leroy P."/>
            <person name="Li P."/>
            <person name="You F.M."/>
            <person name="Sun Q."/>
            <person name="Liu Z."/>
            <person name="Lyons E."/>
            <person name="Wicker T."/>
            <person name="Salzberg S.L."/>
            <person name="Devos K.M."/>
            <person name="Dvorak J."/>
        </authorList>
    </citation>
    <scope>NUCLEOTIDE SEQUENCE [LARGE SCALE GENOMIC DNA]</scope>
    <source>
        <strain evidence="2">cv. AL8/78</strain>
    </source>
</reference>
<feature type="transmembrane region" description="Helical" evidence="1">
    <location>
        <begin position="53"/>
        <end position="70"/>
    </location>
</feature>
<organism evidence="2 3">
    <name type="scientific">Aegilops tauschii subsp. strangulata</name>
    <name type="common">Goatgrass</name>
    <dbReference type="NCBI Taxonomy" id="200361"/>
    <lineage>
        <taxon>Eukaryota</taxon>
        <taxon>Viridiplantae</taxon>
        <taxon>Streptophyta</taxon>
        <taxon>Embryophyta</taxon>
        <taxon>Tracheophyta</taxon>
        <taxon>Spermatophyta</taxon>
        <taxon>Magnoliopsida</taxon>
        <taxon>Liliopsida</taxon>
        <taxon>Poales</taxon>
        <taxon>Poaceae</taxon>
        <taxon>BOP clade</taxon>
        <taxon>Pooideae</taxon>
        <taxon>Triticodae</taxon>
        <taxon>Triticeae</taxon>
        <taxon>Triticinae</taxon>
        <taxon>Aegilops</taxon>
    </lineage>
</organism>
<evidence type="ECO:0000256" key="1">
    <source>
        <dbReference type="SAM" id="Phobius"/>
    </source>
</evidence>